<dbReference type="Pfam" id="PF01424">
    <property type="entry name" value="R3H"/>
    <property type="match status" value="1"/>
</dbReference>
<feature type="compositionally biased region" description="Acidic residues" evidence="9">
    <location>
        <begin position="615"/>
        <end position="626"/>
    </location>
</feature>
<keyword evidence="6" id="KW-0507">mRNA processing</keyword>
<feature type="compositionally biased region" description="Basic and acidic residues" evidence="9">
    <location>
        <begin position="480"/>
        <end position="496"/>
    </location>
</feature>
<evidence type="ECO:0000313" key="13">
    <source>
        <dbReference type="Proteomes" id="UP001556367"/>
    </source>
</evidence>
<keyword evidence="8" id="KW-0539">Nucleus</keyword>
<dbReference type="CDD" id="cd02646">
    <property type="entry name" value="R3H_G-patch"/>
    <property type="match status" value="1"/>
</dbReference>
<feature type="region of interest" description="Disordered" evidence="9">
    <location>
        <begin position="547"/>
        <end position="662"/>
    </location>
</feature>
<dbReference type="InterPro" id="IPR000467">
    <property type="entry name" value="G_patch_dom"/>
</dbReference>
<feature type="compositionally biased region" description="Low complexity" evidence="9">
    <location>
        <begin position="375"/>
        <end position="393"/>
    </location>
</feature>
<evidence type="ECO:0000313" key="12">
    <source>
        <dbReference type="EMBL" id="KAL0957062.1"/>
    </source>
</evidence>
<evidence type="ECO:0000256" key="2">
    <source>
        <dbReference type="ARBA" id="ARBA00004496"/>
    </source>
</evidence>
<name>A0ABR3JP04_9AGAR</name>
<dbReference type="SMART" id="SM00443">
    <property type="entry name" value="G_patch"/>
    <property type="match status" value="1"/>
</dbReference>
<dbReference type="EMBL" id="JASNQZ010000006">
    <property type="protein sequence ID" value="KAL0957062.1"/>
    <property type="molecule type" value="Genomic_DNA"/>
</dbReference>
<evidence type="ECO:0000256" key="1">
    <source>
        <dbReference type="ARBA" id="ARBA00004123"/>
    </source>
</evidence>
<keyword evidence="5" id="KW-0963">Cytoplasm</keyword>
<feature type="compositionally biased region" description="Acidic residues" evidence="9">
    <location>
        <begin position="584"/>
        <end position="606"/>
    </location>
</feature>
<keyword evidence="13" id="KW-1185">Reference proteome</keyword>
<dbReference type="PROSITE" id="PS50174">
    <property type="entry name" value="G_PATCH"/>
    <property type="match status" value="1"/>
</dbReference>
<evidence type="ECO:0000256" key="3">
    <source>
        <dbReference type="ARBA" id="ARBA00010306"/>
    </source>
</evidence>
<evidence type="ECO:0000256" key="9">
    <source>
        <dbReference type="SAM" id="MobiDB-lite"/>
    </source>
</evidence>
<comment type="caution">
    <text evidence="12">The sequence shown here is derived from an EMBL/GenBank/DDBJ whole genome shotgun (WGS) entry which is preliminary data.</text>
</comment>
<reference evidence="13" key="1">
    <citation type="submission" date="2024-06" db="EMBL/GenBank/DDBJ databases">
        <title>Multi-omics analyses provide insights into the biosynthesis of the anticancer antibiotic pleurotin in Hohenbuehelia grisea.</title>
        <authorList>
            <person name="Weaver J.A."/>
            <person name="Alberti F."/>
        </authorList>
    </citation>
    <scope>NUCLEOTIDE SEQUENCE [LARGE SCALE GENOMIC DNA]</scope>
    <source>
        <strain evidence="13">T-177</strain>
    </source>
</reference>
<comment type="similarity">
    <text evidence="3">Belongs to the SQS1 family.</text>
</comment>
<organism evidence="12 13">
    <name type="scientific">Hohenbuehelia grisea</name>
    <dbReference type="NCBI Taxonomy" id="104357"/>
    <lineage>
        <taxon>Eukaryota</taxon>
        <taxon>Fungi</taxon>
        <taxon>Dikarya</taxon>
        <taxon>Basidiomycota</taxon>
        <taxon>Agaricomycotina</taxon>
        <taxon>Agaricomycetes</taxon>
        <taxon>Agaricomycetidae</taxon>
        <taxon>Agaricales</taxon>
        <taxon>Pleurotineae</taxon>
        <taxon>Pleurotaceae</taxon>
        <taxon>Hohenbuehelia</taxon>
    </lineage>
</organism>
<dbReference type="PROSITE" id="PS51061">
    <property type="entry name" value="R3H"/>
    <property type="match status" value="1"/>
</dbReference>
<dbReference type="InterPro" id="IPR051189">
    <property type="entry name" value="Splicing_assoc_domain"/>
</dbReference>
<feature type="region of interest" description="Disordered" evidence="9">
    <location>
        <begin position="898"/>
        <end position="929"/>
    </location>
</feature>
<sequence length="977" mass="105882">MDEIDFAIQQWPDETSNFNNNNNGNYMPRGNKNPRGGTFTPGSGVRTPNSKPNSTPNSGVNTPRGRGRGWGRGRGQEIFEPSSDSRGRGSFDHSPSFRGRGRGSAKLRADAPLSKLLWQERPLLKPIVFVRSVHTATLFEEKDEVFKPIVESAGDEEASHVPTADRVARVFSGNIPRLEDADGDEDSEEALEEIDFSDLAKLAELPAVQAGPTEMDGVEEKFTGIRVESEVIETDATAIDSQVTAAESVSEKAETTCTTEATIISTQSATAISMSVDQPPEATIQPPMPFFVDLQPSEPLASSMSADEPSQPPAPFFVDASPAGVSPAATSSVIFDRLADSVPIGGQSVPDDDDEVIVYVAPHPRTSHQHPPRPSISSKEISSAASMQAAQPAVELQALNGQQTSTSENLGSQPGPSFESVSFSFSPSPRKQPRHAPVFTAGARSKAATKARVREARAARKRTQRSGGFSSFGAMLSEAQLRERDPRLEQRRRGDSDVDWGDSDSDDGDGLQTSLKDGITQADDDAGGMDLDPDLELNIEDLKNFVKGMGAGGSQFVTMDDIPDEDRMREEDEEDELRRRNGESDDEDSSVDEEGDAIVDAEEEMLVGEARGLDLDDESEDDDDDTAGPRRGFQARLERLRAQSKGKHHATASSQEDSDDDLDMHVGWRADEDEEYLAHIEALLDDNDQLLSRGQRKDRNRLFKAIQDGDFDDIAGLSVPSTFFASYICFQSSNNRFLERNKDKGRYIPPHLLDQWEKDRAKKAENKAKRALARLELAADPLSTKKGGKKGRKAMLAAAKLDPSIVSLPNRVVDMLDIEKQIRRFLSALGGPGSMSLPPMDKSARKSVHEIALAFNLKSVSKGKGNGRYTTLQKTTRSGVGINEAKIAKIIRRWGGQPMGRPFDGQGGQGGGSRMPKHREGDEVGKAAPKIGQSNVGFKMLAAMGWADGDRIGISGGLDAPLTAVIKNTKLGLGATM</sequence>
<feature type="compositionally biased region" description="Acidic residues" evidence="9">
    <location>
        <begin position="497"/>
        <end position="509"/>
    </location>
</feature>
<dbReference type="Gene3D" id="3.30.1370.50">
    <property type="entry name" value="R3H-like domain"/>
    <property type="match status" value="1"/>
</dbReference>
<dbReference type="InterPro" id="IPR001374">
    <property type="entry name" value="R3H_dom"/>
</dbReference>
<dbReference type="PANTHER" id="PTHR14195">
    <property type="entry name" value="G PATCH DOMAIN CONTAINING PROTEIN 2"/>
    <property type="match status" value="1"/>
</dbReference>
<keyword evidence="7" id="KW-0508">mRNA splicing</keyword>
<evidence type="ECO:0000259" key="11">
    <source>
        <dbReference type="PROSITE" id="PS51061"/>
    </source>
</evidence>
<feature type="domain" description="R3H" evidence="11">
    <location>
        <begin position="812"/>
        <end position="876"/>
    </location>
</feature>
<gene>
    <name evidence="12" type="ORF">HGRIS_003160</name>
</gene>
<feature type="compositionally biased region" description="Acidic residues" evidence="9">
    <location>
        <begin position="522"/>
        <end position="533"/>
    </location>
</feature>
<dbReference type="InterPro" id="IPR036867">
    <property type="entry name" value="R3H_dom_sf"/>
</dbReference>
<dbReference type="SMART" id="SM00393">
    <property type="entry name" value="R3H"/>
    <property type="match status" value="1"/>
</dbReference>
<feature type="domain" description="G-patch" evidence="10">
    <location>
        <begin position="933"/>
        <end position="977"/>
    </location>
</feature>
<accession>A0ABR3JP04</accession>
<dbReference type="Proteomes" id="UP001556367">
    <property type="component" value="Unassembled WGS sequence"/>
</dbReference>
<proteinExistence type="inferred from homology"/>
<evidence type="ECO:0000259" key="10">
    <source>
        <dbReference type="PROSITE" id="PS50174"/>
    </source>
</evidence>
<feature type="compositionally biased region" description="Polar residues" evidence="9">
    <location>
        <begin position="399"/>
        <end position="415"/>
    </location>
</feature>
<dbReference type="InterPro" id="IPR034082">
    <property type="entry name" value="R3H_G-patch"/>
</dbReference>
<feature type="compositionally biased region" description="Low complexity" evidence="9">
    <location>
        <begin position="17"/>
        <end position="33"/>
    </location>
</feature>
<evidence type="ECO:0000256" key="6">
    <source>
        <dbReference type="ARBA" id="ARBA00022664"/>
    </source>
</evidence>
<evidence type="ECO:0000256" key="8">
    <source>
        <dbReference type="ARBA" id="ARBA00023242"/>
    </source>
</evidence>
<dbReference type="SUPFAM" id="SSF82708">
    <property type="entry name" value="R3H domain"/>
    <property type="match status" value="1"/>
</dbReference>
<evidence type="ECO:0000256" key="7">
    <source>
        <dbReference type="ARBA" id="ARBA00023187"/>
    </source>
</evidence>
<feature type="compositionally biased region" description="Basic and acidic residues" evidence="9">
    <location>
        <begin position="565"/>
        <end position="583"/>
    </location>
</feature>
<comment type="subcellular location">
    <subcellularLocation>
        <location evidence="2">Cytoplasm</location>
    </subcellularLocation>
    <subcellularLocation>
        <location evidence="1">Nucleus</location>
    </subcellularLocation>
</comment>
<feature type="region of interest" description="Disordered" evidence="9">
    <location>
        <begin position="1"/>
        <end position="106"/>
    </location>
</feature>
<evidence type="ECO:0000256" key="5">
    <source>
        <dbReference type="ARBA" id="ARBA00022490"/>
    </source>
</evidence>
<feature type="region of interest" description="Disordered" evidence="9">
    <location>
        <begin position="361"/>
        <end position="533"/>
    </location>
</feature>
<protein>
    <recommendedName>
        <fullName evidence="4">Protein SQS1</fullName>
    </recommendedName>
</protein>
<feature type="compositionally biased region" description="Polar residues" evidence="9">
    <location>
        <begin position="46"/>
        <end position="61"/>
    </location>
</feature>
<evidence type="ECO:0000256" key="4">
    <source>
        <dbReference type="ARBA" id="ARBA00018964"/>
    </source>
</evidence>
<feature type="compositionally biased region" description="Low complexity" evidence="9">
    <location>
        <begin position="416"/>
        <end position="429"/>
    </location>
</feature>